<name>A0A857MJ11_9ACTN</name>
<feature type="region of interest" description="Disordered" evidence="5">
    <location>
        <begin position="1"/>
        <end position="31"/>
    </location>
</feature>
<proteinExistence type="predicted"/>
<sequence length="223" mass="24464">MAASPRRESDGGRGAGNGTAATPASPCRIGRPIGLREKHKIRTRNAIRDAAMRLFKTQGYAGTTVEQIAREAEVSHTTFFRYFASKEQVVLSDDLDDARTAVVSSIPPGLNHFDFVRTLLRGLYRAAADDPWTSSPERLRLIQTEPALRVAQQLESDRAIYDTIDLMADYLGVDPANPRLRAFAAAIGGMMFHIANELDDVRDDASLNALLEAIDLLEQGLPL</sequence>
<dbReference type="InterPro" id="IPR041347">
    <property type="entry name" value="MftR_C"/>
</dbReference>
<gene>
    <name evidence="7" type="ORF">GII30_20675</name>
</gene>
<evidence type="ECO:0000259" key="6">
    <source>
        <dbReference type="PROSITE" id="PS50977"/>
    </source>
</evidence>
<dbReference type="GO" id="GO:0000976">
    <property type="term" value="F:transcription cis-regulatory region binding"/>
    <property type="evidence" value="ECO:0007669"/>
    <property type="project" value="TreeGrafter"/>
</dbReference>
<dbReference type="PANTHER" id="PTHR30055">
    <property type="entry name" value="HTH-TYPE TRANSCRIPTIONAL REGULATOR RUTR"/>
    <property type="match status" value="1"/>
</dbReference>
<evidence type="ECO:0000256" key="3">
    <source>
        <dbReference type="ARBA" id="ARBA00023163"/>
    </source>
</evidence>
<dbReference type="InterPro" id="IPR009057">
    <property type="entry name" value="Homeodomain-like_sf"/>
</dbReference>
<dbReference type="InterPro" id="IPR001647">
    <property type="entry name" value="HTH_TetR"/>
</dbReference>
<dbReference type="InterPro" id="IPR023772">
    <property type="entry name" value="DNA-bd_HTH_TetR-type_CS"/>
</dbReference>
<keyword evidence="3" id="KW-0804">Transcription</keyword>
<keyword evidence="2 4" id="KW-0238">DNA-binding</keyword>
<organism evidence="7">
    <name type="scientific">Gordonia amarae</name>
    <dbReference type="NCBI Taxonomy" id="36821"/>
    <lineage>
        <taxon>Bacteria</taxon>
        <taxon>Bacillati</taxon>
        <taxon>Actinomycetota</taxon>
        <taxon>Actinomycetes</taxon>
        <taxon>Mycobacteriales</taxon>
        <taxon>Gordoniaceae</taxon>
        <taxon>Gordonia</taxon>
    </lineage>
</organism>
<dbReference type="Gene3D" id="1.10.10.60">
    <property type="entry name" value="Homeodomain-like"/>
    <property type="match status" value="1"/>
</dbReference>
<dbReference type="PROSITE" id="PS50977">
    <property type="entry name" value="HTH_TETR_2"/>
    <property type="match status" value="1"/>
</dbReference>
<protein>
    <submittedName>
        <fullName evidence="7">TetR family transcriptional regulator</fullName>
    </submittedName>
</protein>
<dbReference type="SUPFAM" id="SSF46689">
    <property type="entry name" value="Homeodomain-like"/>
    <property type="match status" value="1"/>
</dbReference>
<dbReference type="InterPro" id="IPR050109">
    <property type="entry name" value="HTH-type_TetR-like_transc_reg"/>
</dbReference>
<dbReference type="Gene3D" id="1.10.357.10">
    <property type="entry name" value="Tetracycline Repressor, domain 2"/>
    <property type="match status" value="1"/>
</dbReference>
<dbReference type="PRINTS" id="PR00455">
    <property type="entry name" value="HTHTETR"/>
</dbReference>
<evidence type="ECO:0000256" key="2">
    <source>
        <dbReference type="ARBA" id="ARBA00023125"/>
    </source>
</evidence>
<accession>A0A857MJ11</accession>
<reference evidence="7" key="1">
    <citation type="journal article" date="2021" name="Nat. Microbiol.">
        <title>Cocultivation of an ultrasmall environmental parasitic bacterium with lytic ability against bacteria associated with wastewater foams.</title>
        <authorList>
            <person name="Batinovic S."/>
            <person name="Rose J.J.A."/>
            <person name="Ratcliffe J."/>
            <person name="Seviour R.J."/>
            <person name="Petrovski S."/>
        </authorList>
    </citation>
    <scope>NUCLEOTIDE SEQUENCE</scope>
    <source>
        <strain evidence="7">CON44</strain>
    </source>
</reference>
<dbReference type="AlphaFoldDB" id="A0A857MJ11"/>
<evidence type="ECO:0000256" key="1">
    <source>
        <dbReference type="ARBA" id="ARBA00023015"/>
    </source>
</evidence>
<evidence type="ECO:0000256" key="4">
    <source>
        <dbReference type="PROSITE-ProRule" id="PRU00335"/>
    </source>
</evidence>
<dbReference type="GO" id="GO:0003700">
    <property type="term" value="F:DNA-binding transcription factor activity"/>
    <property type="evidence" value="ECO:0007669"/>
    <property type="project" value="TreeGrafter"/>
</dbReference>
<evidence type="ECO:0000313" key="7">
    <source>
        <dbReference type="EMBL" id="QHN41259.1"/>
    </source>
</evidence>
<feature type="compositionally biased region" description="Basic and acidic residues" evidence="5">
    <location>
        <begin position="1"/>
        <end position="11"/>
    </location>
</feature>
<dbReference type="Pfam" id="PF00440">
    <property type="entry name" value="TetR_N"/>
    <property type="match status" value="1"/>
</dbReference>
<dbReference type="PANTHER" id="PTHR30055:SF234">
    <property type="entry name" value="HTH-TYPE TRANSCRIPTIONAL REGULATOR BETI"/>
    <property type="match status" value="1"/>
</dbReference>
<dbReference type="EMBL" id="CP045810">
    <property type="protein sequence ID" value="QHN41259.1"/>
    <property type="molecule type" value="Genomic_DNA"/>
</dbReference>
<keyword evidence="1" id="KW-0805">Transcription regulation</keyword>
<feature type="DNA-binding region" description="H-T-H motif" evidence="4">
    <location>
        <begin position="64"/>
        <end position="83"/>
    </location>
</feature>
<dbReference type="PROSITE" id="PS01081">
    <property type="entry name" value="HTH_TETR_1"/>
    <property type="match status" value="1"/>
</dbReference>
<evidence type="ECO:0000256" key="5">
    <source>
        <dbReference type="SAM" id="MobiDB-lite"/>
    </source>
</evidence>
<dbReference type="Pfam" id="PF17754">
    <property type="entry name" value="TetR_C_14"/>
    <property type="match status" value="1"/>
</dbReference>
<feature type="domain" description="HTH tetR-type" evidence="6">
    <location>
        <begin position="41"/>
        <end position="101"/>
    </location>
</feature>